<feature type="region of interest" description="Disordered" evidence="2">
    <location>
        <begin position="422"/>
        <end position="505"/>
    </location>
</feature>
<comment type="caution">
    <text evidence="3">The sequence shown here is derived from an EMBL/GenBank/DDBJ whole genome shotgun (WGS) entry which is preliminary data.</text>
</comment>
<name>A0A9P6RHQ8_9FUNG</name>
<dbReference type="EMBL" id="JAAAIN010000212">
    <property type="protein sequence ID" value="KAG0318023.1"/>
    <property type="molecule type" value="Genomic_DNA"/>
</dbReference>
<feature type="compositionally biased region" description="Low complexity" evidence="2">
    <location>
        <begin position="472"/>
        <end position="494"/>
    </location>
</feature>
<reference evidence="3" key="1">
    <citation type="journal article" date="2020" name="Fungal Divers.">
        <title>Resolving the Mortierellaceae phylogeny through synthesis of multi-gene phylogenetics and phylogenomics.</title>
        <authorList>
            <person name="Vandepol N."/>
            <person name="Liber J."/>
            <person name="Desiro A."/>
            <person name="Na H."/>
            <person name="Kennedy M."/>
            <person name="Barry K."/>
            <person name="Grigoriev I.V."/>
            <person name="Miller A.N."/>
            <person name="O'Donnell K."/>
            <person name="Stajich J.E."/>
            <person name="Bonito G."/>
        </authorList>
    </citation>
    <scope>NUCLEOTIDE SEQUENCE</scope>
    <source>
        <strain evidence="3">NVP60</strain>
    </source>
</reference>
<dbReference type="AlphaFoldDB" id="A0A9P6RHQ8"/>
<protein>
    <recommendedName>
        <fullName evidence="5">RCC1/BLIP-II</fullName>
    </recommendedName>
</protein>
<dbReference type="OrthoDB" id="5370059at2759"/>
<dbReference type="PROSITE" id="PS50012">
    <property type="entry name" value="RCC1_3"/>
    <property type="match status" value="2"/>
</dbReference>
<feature type="repeat" description="RCC1" evidence="1">
    <location>
        <begin position="121"/>
        <end position="179"/>
    </location>
</feature>
<evidence type="ECO:0000313" key="3">
    <source>
        <dbReference type="EMBL" id="KAG0318023.1"/>
    </source>
</evidence>
<dbReference type="InterPro" id="IPR051553">
    <property type="entry name" value="Ran_GTPase-activating"/>
</dbReference>
<dbReference type="PANTHER" id="PTHR45982:SF1">
    <property type="entry name" value="REGULATOR OF CHROMOSOME CONDENSATION"/>
    <property type="match status" value="1"/>
</dbReference>
<feature type="compositionally biased region" description="Acidic residues" evidence="2">
    <location>
        <begin position="428"/>
        <end position="437"/>
    </location>
</feature>
<feature type="repeat" description="RCC1" evidence="1">
    <location>
        <begin position="180"/>
        <end position="230"/>
    </location>
</feature>
<dbReference type="PANTHER" id="PTHR45982">
    <property type="entry name" value="REGULATOR OF CHROMOSOME CONDENSATION"/>
    <property type="match status" value="1"/>
</dbReference>
<keyword evidence="4" id="KW-1185">Reference proteome</keyword>
<evidence type="ECO:0000313" key="4">
    <source>
        <dbReference type="Proteomes" id="UP000823405"/>
    </source>
</evidence>
<feature type="compositionally biased region" description="Polar residues" evidence="2">
    <location>
        <begin position="443"/>
        <end position="459"/>
    </location>
</feature>
<dbReference type="Gene3D" id="2.130.10.30">
    <property type="entry name" value="Regulator of chromosome condensation 1/beta-lactamase-inhibitor protein II"/>
    <property type="match status" value="1"/>
</dbReference>
<proteinExistence type="predicted"/>
<accession>A0A9P6RHQ8</accession>
<dbReference type="InterPro" id="IPR000408">
    <property type="entry name" value="Reg_chr_condens"/>
</dbReference>
<evidence type="ECO:0008006" key="5">
    <source>
        <dbReference type="Google" id="ProtNLM"/>
    </source>
</evidence>
<dbReference type="SUPFAM" id="SSF50985">
    <property type="entry name" value="RCC1/BLIP-II"/>
    <property type="match status" value="1"/>
</dbReference>
<dbReference type="InterPro" id="IPR009091">
    <property type="entry name" value="RCC1/BLIP-II"/>
</dbReference>
<gene>
    <name evidence="3" type="ORF">BGZ97_004474</name>
</gene>
<organism evidence="3 4">
    <name type="scientific">Linnemannia gamsii</name>
    <dbReference type="NCBI Taxonomy" id="64522"/>
    <lineage>
        <taxon>Eukaryota</taxon>
        <taxon>Fungi</taxon>
        <taxon>Fungi incertae sedis</taxon>
        <taxon>Mucoromycota</taxon>
        <taxon>Mortierellomycotina</taxon>
        <taxon>Mortierellomycetes</taxon>
        <taxon>Mortierellales</taxon>
        <taxon>Mortierellaceae</taxon>
        <taxon>Linnemannia</taxon>
    </lineage>
</organism>
<dbReference type="Pfam" id="PF13540">
    <property type="entry name" value="RCC1_2"/>
    <property type="match status" value="1"/>
</dbReference>
<evidence type="ECO:0000256" key="2">
    <source>
        <dbReference type="SAM" id="MobiDB-lite"/>
    </source>
</evidence>
<evidence type="ECO:0000256" key="1">
    <source>
        <dbReference type="PROSITE-ProRule" id="PRU00235"/>
    </source>
</evidence>
<dbReference type="Proteomes" id="UP000823405">
    <property type="component" value="Unassembled WGS sequence"/>
</dbReference>
<sequence>MFLAQAARTHSHSRHAVLSSVRSAFRVVGSPRTATLTKLQTVPQLQPHFTQTRPFLSWLLNPKEEPVVPKKLTPLKLEDTGNRLLFWDSTYTTPHLKPEFNDRIVSSLSTGTSHSCAVVDGNLHVWGSNYYSQVGLTTESFHDDDSEEITDVHFVNQLANEEIVQVASGNFHNLALSKTGKLWSWGSGCLGRGDEIYDSLPQPVEFFHALGRNIKQIFAAGNYSMALVTPKDGNDDELYIWGYIPFGEENEHGEVTPVMRKCLRPVLVTSVLGYHISHVACSPWHFTLAATPIPTSASTPADQSTAQDKPLLMTFGRYSDEMPLEKPYSPVFLDLPPEDEFYDVKPWRVFRSVAPTSDLVIKKMTSSKGCDIVLMENGSVGVSDHEDHVARLIHRPLDDKILDIAGGSSEVIAISTKGQVLSWREPSEGAEEDDELANEGADHTSNTVLDPQSPSTAELTNAEIESNKKNSKVSSGSKQQQQQPPRLKSSSQPQLPAPPKSAGLSALHPLLNFNKDEQKAETEVLAFFDSQRRGQEQKQKTVRLVEALFDPSRLVVEKPGLSKCVAQYDRFTIC</sequence>